<evidence type="ECO:0000259" key="5">
    <source>
        <dbReference type="PROSITE" id="PS51126"/>
    </source>
</evidence>
<dbReference type="Proteomes" id="UP000014760">
    <property type="component" value="Unassembled WGS sequence"/>
</dbReference>
<dbReference type="SUPFAM" id="SSF50156">
    <property type="entry name" value="PDZ domain-like"/>
    <property type="match status" value="1"/>
</dbReference>
<feature type="compositionally biased region" description="Basic and acidic residues" evidence="2">
    <location>
        <begin position="35"/>
        <end position="45"/>
    </location>
</feature>
<dbReference type="Gene3D" id="3.10.20.90">
    <property type="entry name" value="Phosphatidylinositol 3-kinase Catalytic Subunit, Chain A, domain 1"/>
    <property type="match status" value="1"/>
</dbReference>
<dbReference type="Gene3D" id="2.30.42.10">
    <property type="match status" value="1"/>
</dbReference>
<feature type="region of interest" description="Disordered" evidence="2">
    <location>
        <begin position="445"/>
        <end position="472"/>
    </location>
</feature>
<organism evidence="6">
    <name type="scientific">Capitella teleta</name>
    <name type="common">Polychaete worm</name>
    <dbReference type="NCBI Taxonomy" id="283909"/>
    <lineage>
        <taxon>Eukaryota</taxon>
        <taxon>Metazoa</taxon>
        <taxon>Spiralia</taxon>
        <taxon>Lophotrochozoa</taxon>
        <taxon>Annelida</taxon>
        <taxon>Polychaeta</taxon>
        <taxon>Sedentaria</taxon>
        <taxon>Scolecida</taxon>
        <taxon>Capitellidae</taxon>
        <taxon>Capitella</taxon>
    </lineage>
</organism>
<dbReference type="Gene3D" id="2.60.200.20">
    <property type="match status" value="1"/>
</dbReference>
<evidence type="ECO:0008006" key="9">
    <source>
        <dbReference type="Google" id="ProtNLM"/>
    </source>
</evidence>
<dbReference type="STRING" id="283909.R7V9Q8"/>
<proteinExistence type="predicted"/>
<dbReference type="InterPro" id="IPR036034">
    <property type="entry name" value="PDZ_sf"/>
</dbReference>
<sequence length="1289" mass="143794">MSSQHQPSLSMDGDPSAGRKDQRREVRHVRQRSMHIVDHASMDKQRIRHKQKRRRRREVSLERSLPAEVTSTGLGQRDTALRSSRSVTNIFQKTFSLREKEHSFISSELSTVDSAPGVVKVFGESVCPGATYKSVLAVPSSSAQELVKEALDRYSISRRKATNFVLCDVIGKFIINRETFPVDNSRCSARKGVWTEECIRVIGDNEKPLILQSFWKPAEGFLRRFELRKRTQLLAMENIDTTTSGVNANARRLLLTKSKSQAVPGSLMAVQRGSDDMDIKYLHRKHPRNTQQRSKRQTHSEKNALPSTKVMAPEDSCYLLTIVSFNPKKDCLLHPLLGNTITIGDDPSNEIALLSPDIRPKHCLLHRSEKRSDKKGYSDSSWVLNTIDDGHATVNGCVVKKGIPLHSGDLLGLGQHYIFMFKDPDDEEHIASAISLNLTRQQSKGNFPVSPLPPHASPPCTSSYSSASPPPSAVRLPNPLVELQKEMSQKYDDCQRMKLVFHSHRELELLAKICSVTAMNPGSFVLSPAYLLAMAIEHSSAKHGQLQAKSFLLKVASHVQTSVWDCSKRMAENEADRSGPPKAIDHMKNTLVWLSNCLEIHHYMKTHLKESPLQHRLQSLPEETRASISAADREVSAVLDEVVIQTFQQTVYHTSKVLHEVILVIIDSSPFQDRNPQSNDQHGTGQVTQILTMLLEALTEHQVHPKVINQFFCYIFYFISNSLFNAVMTYSDTYMRWSKGVQIRGNLDFLESWAVDNAMQAESQQYLVKICSLANLLSTPKKQLQKLCLDELQMDYPELSRAQLIHVLMSYQADSTEPLKVDLPVDEAKPSAAEIHENFTQHPPLVIPKDGFQLNLQAQDLDAEFYSLLRCYNKEFKTKEDDVDSGLSISPGFGAIESKQQYHPSGVTKKRYNSDYDEIDDFLSPTSTTSIGDKTTKSAQCISSTVDITNGVPLYARINKGKSPKHCEEQSDVLMSEATPSRQHFPSRAHTTTVSAHNGRCLMQEHLLTNHNQWTHAVDSVLLTQKLNEIKSHDDQEPIYLNVPFLLNNCPDFGDMKRLERASCESTSSTLAHGESSNQPPGLPPSMPPPPVHQSLPGQPSRTRLKVPPTMAPKPKKKRPIVPPLDFTKLHSNVSPEEIEPVCTIANEERRSGVVNVGGNSSLLLTIGSQQNVDYSSGDEGPQDAEDLHTIELVMGGNGLGLGIMDGMYTSLRESGIYVRTLVPGGIAASDGRLRLGDRLLTVNGTNIMNADYTRAMKLIKRVQENGKVQFLVSSSGEQTISKIMGTPC</sequence>
<dbReference type="InterPro" id="IPR052072">
    <property type="entry name" value="Vascular_dev_regulator"/>
</dbReference>
<protein>
    <recommendedName>
        <fullName evidence="9">Ras-associating and dilute domain-containing protein</fullName>
    </recommendedName>
</protein>
<dbReference type="OMA" id="HCTIRRQ"/>
<dbReference type="CDD" id="cd06690">
    <property type="entry name" value="PDZ_Radil-like"/>
    <property type="match status" value="1"/>
</dbReference>
<dbReference type="EMBL" id="KB295912">
    <property type="protein sequence ID" value="ELU12480.1"/>
    <property type="molecule type" value="Genomic_DNA"/>
</dbReference>
<evidence type="ECO:0000256" key="2">
    <source>
        <dbReference type="SAM" id="MobiDB-lite"/>
    </source>
</evidence>
<dbReference type="PANTHER" id="PTHR16027">
    <property type="entry name" value="DILUTE DOMAIN-CONTAINING PROTEIN YPR089W"/>
    <property type="match status" value="1"/>
</dbReference>
<dbReference type="GO" id="GO:0007165">
    <property type="term" value="P:signal transduction"/>
    <property type="evidence" value="ECO:0007669"/>
    <property type="project" value="InterPro"/>
</dbReference>
<feature type="region of interest" description="Disordered" evidence="2">
    <location>
        <begin position="1064"/>
        <end position="1129"/>
    </location>
</feature>
<dbReference type="CDD" id="cd22712">
    <property type="entry name" value="FHA_RADIL-like"/>
    <property type="match status" value="1"/>
</dbReference>
<evidence type="ECO:0000259" key="3">
    <source>
        <dbReference type="PROSITE" id="PS50106"/>
    </source>
</evidence>
<dbReference type="InterPro" id="IPR008984">
    <property type="entry name" value="SMAD_FHA_dom_sf"/>
</dbReference>
<dbReference type="Pfam" id="PF00595">
    <property type="entry name" value="PDZ"/>
    <property type="match status" value="1"/>
</dbReference>
<dbReference type="EMBL" id="AMQN01019542">
    <property type="status" value="NOT_ANNOTATED_CDS"/>
    <property type="molecule type" value="Genomic_DNA"/>
</dbReference>
<dbReference type="EnsemblMetazoa" id="CapteT225763">
    <property type="protein sequence ID" value="CapteP225763"/>
    <property type="gene ID" value="CapteG225763"/>
</dbReference>
<dbReference type="SUPFAM" id="SSF54236">
    <property type="entry name" value="Ubiquitin-like"/>
    <property type="match status" value="1"/>
</dbReference>
<accession>R7V9Q8</accession>
<feature type="domain" description="Dilute" evidence="5">
    <location>
        <begin position="581"/>
        <end position="834"/>
    </location>
</feature>
<dbReference type="Pfam" id="PF00788">
    <property type="entry name" value="RA"/>
    <property type="match status" value="1"/>
</dbReference>
<dbReference type="SUPFAM" id="SSF49879">
    <property type="entry name" value="SMAD/FHA domain"/>
    <property type="match status" value="1"/>
</dbReference>
<dbReference type="SMART" id="SM00228">
    <property type="entry name" value="PDZ"/>
    <property type="match status" value="1"/>
</dbReference>
<evidence type="ECO:0000313" key="8">
    <source>
        <dbReference type="Proteomes" id="UP000014760"/>
    </source>
</evidence>
<feature type="domain" description="PDZ" evidence="3">
    <location>
        <begin position="1190"/>
        <end position="1262"/>
    </location>
</feature>
<reference evidence="6 8" key="2">
    <citation type="journal article" date="2013" name="Nature">
        <title>Insights into bilaterian evolution from three spiralian genomes.</title>
        <authorList>
            <person name="Simakov O."/>
            <person name="Marletaz F."/>
            <person name="Cho S.J."/>
            <person name="Edsinger-Gonzales E."/>
            <person name="Havlak P."/>
            <person name="Hellsten U."/>
            <person name="Kuo D.H."/>
            <person name="Larsson T."/>
            <person name="Lv J."/>
            <person name="Arendt D."/>
            <person name="Savage R."/>
            <person name="Osoegawa K."/>
            <person name="de Jong P."/>
            <person name="Grimwood J."/>
            <person name="Chapman J.A."/>
            <person name="Shapiro H."/>
            <person name="Aerts A."/>
            <person name="Otillar R.P."/>
            <person name="Terry A.Y."/>
            <person name="Boore J.L."/>
            <person name="Grigoriev I.V."/>
            <person name="Lindberg D.R."/>
            <person name="Seaver E.C."/>
            <person name="Weisblat D.A."/>
            <person name="Putnam N.H."/>
            <person name="Rokhsar D.S."/>
        </authorList>
    </citation>
    <scope>NUCLEOTIDE SEQUENCE</scope>
    <source>
        <strain evidence="6 8">I ESC-2004</strain>
    </source>
</reference>
<evidence type="ECO:0000256" key="1">
    <source>
        <dbReference type="ARBA" id="ARBA00022889"/>
    </source>
</evidence>
<feature type="compositionally biased region" description="Pro residues" evidence="2">
    <location>
        <begin position="1081"/>
        <end position="1092"/>
    </location>
</feature>
<keyword evidence="8" id="KW-1185">Reference proteome</keyword>
<gene>
    <name evidence="6" type="ORF">CAPTEDRAFT_225763</name>
</gene>
<dbReference type="PANTHER" id="PTHR16027:SF9">
    <property type="entry name" value="RAS-ASSOCIATING AND DILUTE DOMAIN-CONTAINING PROTEIN"/>
    <property type="match status" value="1"/>
</dbReference>
<evidence type="ECO:0000259" key="4">
    <source>
        <dbReference type="PROSITE" id="PS50200"/>
    </source>
</evidence>
<feature type="compositionally biased region" description="Basic residues" evidence="2">
    <location>
        <begin position="285"/>
        <end position="297"/>
    </location>
</feature>
<dbReference type="InterPro" id="IPR029071">
    <property type="entry name" value="Ubiquitin-like_domsf"/>
</dbReference>
<feature type="compositionally biased region" description="Low complexity" evidence="2">
    <location>
        <begin position="458"/>
        <end position="467"/>
    </location>
</feature>
<feature type="compositionally biased region" description="Polar residues" evidence="2">
    <location>
        <begin position="1064"/>
        <end position="1079"/>
    </location>
</feature>
<name>R7V9Q8_CAPTE</name>
<dbReference type="SMART" id="SM01132">
    <property type="entry name" value="DIL"/>
    <property type="match status" value="1"/>
</dbReference>
<dbReference type="CDD" id="cd17116">
    <property type="entry name" value="RA_Radil_like"/>
    <property type="match status" value="1"/>
</dbReference>
<dbReference type="GO" id="GO:0051020">
    <property type="term" value="F:GTPase binding"/>
    <property type="evidence" value="ECO:0007669"/>
    <property type="project" value="TreeGrafter"/>
</dbReference>
<dbReference type="SMART" id="SM00314">
    <property type="entry name" value="RA"/>
    <property type="match status" value="1"/>
</dbReference>
<keyword evidence="1" id="KW-0130">Cell adhesion</keyword>
<dbReference type="InterPro" id="IPR000253">
    <property type="entry name" value="FHA_dom"/>
</dbReference>
<dbReference type="PROSITE" id="PS50106">
    <property type="entry name" value="PDZ"/>
    <property type="match status" value="1"/>
</dbReference>
<dbReference type="HOGENOM" id="CLU_010386_0_0_1"/>
<feature type="domain" description="Ras-associating" evidence="4">
    <location>
        <begin position="115"/>
        <end position="232"/>
    </location>
</feature>
<feature type="region of interest" description="Disordered" evidence="2">
    <location>
        <begin position="1"/>
        <end position="79"/>
    </location>
</feature>
<evidence type="ECO:0000313" key="6">
    <source>
        <dbReference type="EMBL" id="ELU12480.1"/>
    </source>
</evidence>
<evidence type="ECO:0000313" key="7">
    <source>
        <dbReference type="EnsemblMetazoa" id="CapteP225763"/>
    </source>
</evidence>
<dbReference type="GO" id="GO:0007155">
    <property type="term" value="P:cell adhesion"/>
    <property type="evidence" value="ECO:0007669"/>
    <property type="project" value="UniProtKB-KW"/>
</dbReference>
<feature type="region of interest" description="Disordered" evidence="2">
    <location>
        <begin position="285"/>
        <end position="307"/>
    </location>
</feature>
<dbReference type="InterPro" id="IPR001478">
    <property type="entry name" value="PDZ"/>
</dbReference>
<dbReference type="InterPro" id="IPR000159">
    <property type="entry name" value="RA_dom"/>
</dbReference>
<dbReference type="Pfam" id="PF00498">
    <property type="entry name" value="FHA"/>
    <property type="match status" value="1"/>
</dbReference>
<dbReference type="PROSITE" id="PS51126">
    <property type="entry name" value="DILUTE"/>
    <property type="match status" value="1"/>
</dbReference>
<dbReference type="OrthoDB" id="3908708at2759"/>
<dbReference type="Pfam" id="PF01843">
    <property type="entry name" value="DIL"/>
    <property type="match status" value="1"/>
</dbReference>
<feature type="compositionally biased region" description="Basic residues" evidence="2">
    <location>
        <begin position="46"/>
        <end position="57"/>
    </location>
</feature>
<dbReference type="InterPro" id="IPR002710">
    <property type="entry name" value="Dilute_dom"/>
</dbReference>
<reference evidence="8" key="1">
    <citation type="submission" date="2012-12" db="EMBL/GenBank/DDBJ databases">
        <authorList>
            <person name="Hellsten U."/>
            <person name="Grimwood J."/>
            <person name="Chapman J.A."/>
            <person name="Shapiro H."/>
            <person name="Aerts A."/>
            <person name="Otillar R.P."/>
            <person name="Terry A.Y."/>
            <person name="Boore J.L."/>
            <person name="Simakov O."/>
            <person name="Marletaz F."/>
            <person name="Cho S.-J."/>
            <person name="Edsinger-Gonzales E."/>
            <person name="Havlak P."/>
            <person name="Kuo D.-H."/>
            <person name="Larsson T."/>
            <person name="Lv J."/>
            <person name="Arendt D."/>
            <person name="Savage R."/>
            <person name="Osoegawa K."/>
            <person name="de Jong P."/>
            <person name="Lindberg D.R."/>
            <person name="Seaver E.C."/>
            <person name="Weisblat D.A."/>
            <person name="Putnam N.H."/>
            <person name="Grigoriev I.V."/>
            <person name="Rokhsar D.S."/>
        </authorList>
    </citation>
    <scope>NUCLEOTIDE SEQUENCE</scope>
    <source>
        <strain evidence="8">I ESC-2004</strain>
    </source>
</reference>
<reference evidence="7" key="3">
    <citation type="submission" date="2015-06" db="UniProtKB">
        <authorList>
            <consortium name="EnsemblMetazoa"/>
        </authorList>
    </citation>
    <scope>IDENTIFICATION</scope>
</reference>
<dbReference type="PROSITE" id="PS50200">
    <property type="entry name" value="RA"/>
    <property type="match status" value="1"/>
</dbReference>